<evidence type="ECO:0008006" key="14">
    <source>
        <dbReference type="Google" id="ProtNLM"/>
    </source>
</evidence>
<gene>
    <name evidence="12" type="ORF">PVAND_011159</name>
</gene>
<dbReference type="GO" id="GO:0004222">
    <property type="term" value="F:metalloendopeptidase activity"/>
    <property type="evidence" value="ECO:0007669"/>
    <property type="project" value="InterPro"/>
</dbReference>
<evidence type="ECO:0000256" key="9">
    <source>
        <dbReference type="SAM" id="Phobius"/>
    </source>
</evidence>
<keyword evidence="7" id="KW-0862">Zinc</keyword>
<comment type="similarity">
    <text evidence="3">Belongs to the peptidase M13 family.</text>
</comment>
<dbReference type="InterPro" id="IPR018497">
    <property type="entry name" value="Peptidase_M13_C"/>
</dbReference>
<comment type="caution">
    <text evidence="12">The sequence shown here is derived from an EMBL/GenBank/DDBJ whole genome shotgun (WGS) entry which is preliminary data.</text>
</comment>
<feature type="domain" description="Peptidase M13 N-terminal" evidence="11">
    <location>
        <begin position="90"/>
        <end position="471"/>
    </location>
</feature>
<proteinExistence type="inferred from homology"/>
<evidence type="ECO:0000256" key="7">
    <source>
        <dbReference type="ARBA" id="ARBA00022833"/>
    </source>
</evidence>
<dbReference type="SUPFAM" id="SSF55486">
    <property type="entry name" value="Metalloproteases ('zincins'), catalytic domain"/>
    <property type="match status" value="1"/>
</dbReference>
<evidence type="ECO:0000256" key="5">
    <source>
        <dbReference type="ARBA" id="ARBA00022723"/>
    </source>
</evidence>
<evidence type="ECO:0000256" key="2">
    <source>
        <dbReference type="ARBA" id="ARBA00004401"/>
    </source>
</evidence>
<dbReference type="Gene3D" id="1.10.1380.10">
    <property type="entry name" value="Neutral endopeptidase , domain2"/>
    <property type="match status" value="1"/>
</dbReference>
<evidence type="ECO:0000259" key="11">
    <source>
        <dbReference type="Pfam" id="PF05649"/>
    </source>
</evidence>
<dbReference type="PRINTS" id="PR00786">
    <property type="entry name" value="NEPRILYSIN"/>
</dbReference>
<dbReference type="EMBL" id="JADBJN010000001">
    <property type="protein sequence ID" value="KAG5681750.1"/>
    <property type="molecule type" value="Genomic_DNA"/>
</dbReference>
<evidence type="ECO:0000256" key="6">
    <source>
        <dbReference type="ARBA" id="ARBA00022801"/>
    </source>
</evidence>
<evidence type="ECO:0000256" key="1">
    <source>
        <dbReference type="ARBA" id="ARBA00001947"/>
    </source>
</evidence>
<dbReference type="Gene3D" id="3.40.390.10">
    <property type="entry name" value="Collagenase (Catalytic Domain)"/>
    <property type="match status" value="1"/>
</dbReference>
<dbReference type="Pfam" id="PF01431">
    <property type="entry name" value="Peptidase_M13"/>
    <property type="match status" value="1"/>
</dbReference>
<evidence type="ECO:0000259" key="10">
    <source>
        <dbReference type="Pfam" id="PF01431"/>
    </source>
</evidence>
<evidence type="ECO:0000256" key="3">
    <source>
        <dbReference type="ARBA" id="ARBA00007357"/>
    </source>
</evidence>
<dbReference type="PROSITE" id="PS51885">
    <property type="entry name" value="NEPRILYSIN"/>
    <property type="match status" value="1"/>
</dbReference>
<feature type="domain" description="Peptidase M13 C-terminal" evidence="10">
    <location>
        <begin position="532"/>
        <end position="738"/>
    </location>
</feature>
<accession>A0A9J6CJK0</accession>
<protein>
    <recommendedName>
        <fullName evidence="14">Neprilysin</fullName>
    </recommendedName>
</protein>
<dbReference type="GO" id="GO:0046872">
    <property type="term" value="F:metal ion binding"/>
    <property type="evidence" value="ECO:0007669"/>
    <property type="project" value="UniProtKB-KW"/>
</dbReference>
<dbReference type="OrthoDB" id="6671782at2759"/>
<evidence type="ECO:0000313" key="13">
    <source>
        <dbReference type="Proteomes" id="UP001107558"/>
    </source>
</evidence>
<feature type="transmembrane region" description="Helical" evidence="9">
    <location>
        <begin position="28"/>
        <end position="49"/>
    </location>
</feature>
<keyword evidence="5" id="KW-0479">Metal-binding</keyword>
<keyword evidence="9" id="KW-1133">Transmembrane helix</keyword>
<dbReference type="GO" id="GO:0016485">
    <property type="term" value="P:protein processing"/>
    <property type="evidence" value="ECO:0007669"/>
    <property type="project" value="TreeGrafter"/>
</dbReference>
<keyword evidence="8" id="KW-0482">Metalloprotease</keyword>
<dbReference type="PANTHER" id="PTHR11733:SF224">
    <property type="entry name" value="NEPRILYSIN-2"/>
    <property type="match status" value="1"/>
</dbReference>
<name>A0A9J6CJK0_POLVA</name>
<dbReference type="InterPro" id="IPR000718">
    <property type="entry name" value="Peptidase_M13"/>
</dbReference>
<keyword evidence="4" id="KW-0645">Protease</keyword>
<dbReference type="Pfam" id="PF05649">
    <property type="entry name" value="Peptidase_M13_N"/>
    <property type="match status" value="1"/>
</dbReference>
<dbReference type="Proteomes" id="UP001107558">
    <property type="component" value="Chromosome 1"/>
</dbReference>
<keyword evidence="9" id="KW-0812">Transmembrane</keyword>
<sequence length="739" mass="85718">MILKQSKIIDPGHPDLLKLRRGIVEKTLWLTLIFCIIIIGLLTAGVFYYKMQIENMPSSSTVTTSDTFSRIGGRYLASVFLSKMNFSVDPCDDFYEFACGRFIKNTIIPDDAGSVNTINMIEGRVLGQLHTLLNNEIHKDELRPFKMVKQMYKQCMNTEQIEKTSLDYVKRKLNLAEKWPVLQKQGEWDEKSMNETDYHRYNVNFFIDNDLKNTSRRIIYVSEANLGLSRDMLMNGFQDNIVRAYHRYMVNVSVYFGANKTQAEQDFAKVIIFEMLLANITMPKEELRDSNKLYNPTTFAVLYEKYPYIDWLPYINSKLYSDLTFNESDSVILQAPTYYDQLEDVLNKTDKRTIANHIIWRELSDYVSYLTNDLREFEFEFFKSFSGRSTKPSRWSECIKSVSNMLNVAVSSMYVREHFYDRRIKEDVANIVTEISSEFEKLLYLNTWMDKQTKAEALKKLNSLNSNIAYPSELLNDTIIENFYKDLTLNSPVFLESAIEIDLHSKKYLCSRFHEPVKRNDWVDHATSIYVNANYHGKSNSIQIIAAILQGHFYSSDRPFFMNFASIGYVIGHEITHAFDDLGRLYDAEGNLRDWWNPETAEAFKEKKKCIIEQYGNFTDKSTNMKINGITSQGENIADTAGLKLAYRAYKSALNKMDVIDPSLPGLPYTPEQLFWLSAAQTWCSVERPEVKKLLILTDNHALSQFRVLGTFSNSKEFANDFKCADGSKMNPIEKCEVW</sequence>
<dbReference type="CDD" id="cd08662">
    <property type="entry name" value="M13"/>
    <property type="match status" value="1"/>
</dbReference>
<comment type="subcellular location">
    <subcellularLocation>
        <location evidence="2">Cell membrane</location>
        <topology evidence="2">Single-pass type II membrane protein</topology>
    </subcellularLocation>
</comment>
<dbReference type="InterPro" id="IPR024079">
    <property type="entry name" value="MetalloPept_cat_dom_sf"/>
</dbReference>
<evidence type="ECO:0000256" key="8">
    <source>
        <dbReference type="ARBA" id="ARBA00023049"/>
    </source>
</evidence>
<keyword evidence="6" id="KW-0378">Hydrolase</keyword>
<reference evidence="12" key="1">
    <citation type="submission" date="2021-03" db="EMBL/GenBank/DDBJ databases">
        <title>Chromosome level genome of the anhydrobiotic midge Polypedilum vanderplanki.</title>
        <authorList>
            <person name="Yoshida Y."/>
            <person name="Kikawada T."/>
            <person name="Gusev O."/>
        </authorList>
    </citation>
    <scope>NUCLEOTIDE SEQUENCE</scope>
    <source>
        <strain evidence="12">NIAS01</strain>
        <tissue evidence="12">Whole body or cell culture</tissue>
    </source>
</reference>
<keyword evidence="13" id="KW-1185">Reference proteome</keyword>
<organism evidence="12 13">
    <name type="scientific">Polypedilum vanderplanki</name>
    <name type="common">Sleeping chironomid midge</name>
    <dbReference type="NCBI Taxonomy" id="319348"/>
    <lineage>
        <taxon>Eukaryota</taxon>
        <taxon>Metazoa</taxon>
        <taxon>Ecdysozoa</taxon>
        <taxon>Arthropoda</taxon>
        <taxon>Hexapoda</taxon>
        <taxon>Insecta</taxon>
        <taxon>Pterygota</taxon>
        <taxon>Neoptera</taxon>
        <taxon>Endopterygota</taxon>
        <taxon>Diptera</taxon>
        <taxon>Nematocera</taxon>
        <taxon>Chironomoidea</taxon>
        <taxon>Chironomidae</taxon>
        <taxon>Chironominae</taxon>
        <taxon>Polypedilum</taxon>
        <taxon>Polypedilum</taxon>
    </lineage>
</organism>
<evidence type="ECO:0000256" key="4">
    <source>
        <dbReference type="ARBA" id="ARBA00022670"/>
    </source>
</evidence>
<comment type="cofactor">
    <cofactor evidence="1">
        <name>Zn(2+)</name>
        <dbReference type="ChEBI" id="CHEBI:29105"/>
    </cofactor>
</comment>
<keyword evidence="9" id="KW-0472">Membrane</keyword>
<dbReference type="AlphaFoldDB" id="A0A9J6CJK0"/>
<dbReference type="InterPro" id="IPR008753">
    <property type="entry name" value="Peptidase_M13_N"/>
</dbReference>
<dbReference type="PANTHER" id="PTHR11733">
    <property type="entry name" value="ZINC METALLOPROTEASE FAMILY M13 NEPRILYSIN-RELATED"/>
    <property type="match status" value="1"/>
</dbReference>
<dbReference type="GO" id="GO:0005886">
    <property type="term" value="C:plasma membrane"/>
    <property type="evidence" value="ECO:0007669"/>
    <property type="project" value="UniProtKB-SubCell"/>
</dbReference>
<evidence type="ECO:0000313" key="12">
    <source>
        <dbReference type="EMBL" id="KAG5681750.1"/>
    </source>
</evidence>
<dbReference type="InterPro" id="IPR042089">
    <property type="entry name" value="Peptidase_M13_dom_2"/>
</dbReference>